<proteinExistence type="predicted"/>
<evidence type="ECO:0000256" key="1">
    <source>
        <dbReference type="SAM" id="MobiDB-lite"/>
    </source>
</evidence>
<feature type="non-terminal residue" evidence="2">
    <location>
        <position position="1"/>
    </location>
</feature>
<feature type="region of interest" description="Disordered" evidence="1">
    <location>
        <begin position="277"/>
        <end position="303"/>
    </location>
</feature>
<dbReference type="EMBL" id="GEEE01012173">
    <property type="protein sequence ID" value="JAP51052.1"/>
    <property type="molecule type" value="Transcribed_RNA"/>
</dbReference>
<sequence length="557" mass="62726">QLVNFQRLPNRLLTSEFVLRSRTMSGRGIVESDSLEILNYNNQNGTSGNDIPRLPLLSGSNSIGSESLDYRGYLDIEFDCSASFSSEQCQTLGSPHQVPIYRLDSQDDASTRTIRPLSLLLNKENPNEISSWICETREEESEGLTHGGWPTHMVDLTPKQSTYCCYDEGRTGVEMQGFSKVQTSYPASREDDSKSQKEADGIPVPKGTPGQSYLLTEMDKRFRKVGTKTKNFNSPLPIQNVKNRHEQEKNFVQANKKSTGRNRVPEETSYCKVLSQRHVKSRPNAFPQKRHPSLPGRDVHPSRQLPVEVQEEGPNTRGGLQHKWLAQASAADLSSMILEQKKQLEQAFDKLMKRIDEQKKTAPERVEEITVSTKKSPSNVLWERKSTLPRPAKAHRNYLKERQFIPPPPGPDCTLGPDFSSPIYKEQLAKRTRQAAYADAIRSLARKGEKLLKLPPLNSSTLASYRAPAEYTNIRQTSLNKDDCNGVPTPPVKPSSKLSPALERCRVTTGTGRNNHAGSNYHAEGNVESEQETKPKSRRALMLEYSKRLREIANRKN</sequence>
<protein>
    <submittedName>
        <fullName evidence="2">Uncharacterized protein</fullName>
    </submittedName>
</protein>
<reference evidence="2" key="1">
    <citation type="submission" date="2016-01" db="EMBL/GenBank/DDBJ databases">
        <title>Reference transcriptome for the parasite Schistocephalus solidus: insights into the molecular evolution of parasitism.</title>
        <authorList>
            <person name="Hebert F.O."/>
            <person name="Grambauer S."/>
            <person name="Barber I."/>
            <person name="Landry C.R."/>
            <person name="Aubin-Horth N."/>
        </authorList>
    </citation>
    <scope>NUCLEOTIDE SEQUENCE</scope>
</reference>
<feature type="region of interest" description="Disordered" evidence="1">
    <location>
        <begin position="480"/>
        <end position="538"/>
    </location>
</feature>
<dbReference type="AlphaFoldDB" id="A0A0X3PRK7"/>
<gene>
    <name evidence="2" type="ORF">TR125956</name>
</gene>
<name>A0A0X3PRK7_SCHSO</name>
<feature type="non-terminal residue" evidence="2">
    <location>
        <position position="557"/>
    </location>
</feature>
<feature type="compositionally biased region" description="Basic and acidic residues" evidence="1">
    <location>
        <begin position="188"/>
        <end position="200"/>
    </location>
</feature>
<feature type="compositionally biased region" description="Polar residues" evidence="1">
    <location>
        <begin position="508"/>
        <end position="518"/>
    </location>
</feature>
<feature type="region of interest" description="Disordered" evidence="1">
    <location>
        <begin position="181"/>
        <end position="212"/>
    </location>
</feature>
<accession>A0A0X3PRK7</accession>
<evidence type="ECO:0000313" key="2">
    <source>
        <dbReference type="EMBL" id="JAP51052.1"/>
    </source>
</evidence>
<organism evidence="2">
    <name type="scientific">Schistocephalus solidus</name>
    <name type="common">Tapeworm</name>
    <dbReference type="NCBI Taxonomy" id="70667"/>
    <lineage>
        <taxon>Eukaryota</taxon>
        <taxon>Metazoa</taxon>
        <taxon>Spiralia</taxon>
        <taxon>Lophotrochozoa</taxon>
        <taxon>Platyhelminthes</taxon>
        <taxon>Cestoda</taxon>
        <taxon>Eucestoda</taxon>
        <taxon>Diphyllobothriidea</taxon>
        <taxon>Diphyllobothriidae</taxon>
        <taxon>Schistocephalus</taxon>
    </lineage>
</organism>